<proteinExistence type="predicted"/>
<evidence type="ECO:0000256" key="3">
    <source>
        <dbReference type="ARBA" id="ARBA00022692"/>
    </source>
</evidence>
<keyword evidence="3 6" id="KW-0812">Transmembrane</keyword>
<dbReference type="KEGG" id="dal:Dalk_4308"/>
<feature type="transmembrane region" description="Helical" evidence="6">
    <location>
        <begin position="94"/>
        <end position="117"/>
    </location>
</feature>
<evidence type="ECO:0000256" key="5">
    <source>
        <dbReference type="ARBA" id="ARBA00023136"/>
    </source>
</evidence>
<evidence type="ECO:0000256" key="1">
    <source>
        <dbReference type="ARBA" id="ARBA00004651"/>
    </source>
</evidence>
<evidence type="ECO:0000256" key="4">
    <source>
        <dbReference type="ARBA" id="ARBA00022989"/>
    </source>
</evidence>
<keyword evidence="2" id="KW-1003">Cell membrane</keyword>
<evidence type="ECO:0000313" key="8">
    <source>
        <dbReference type="Proteomes" id="UP000000739"/>
    </source>
</evidence>
<gene>
    <name evidence="7" type="ordered locus">Dalk_4308</name>
</gene>
<dbReference type="GO" id="GO:0005886">
    <property type="term" value="C:plasma membrane"/>
    <property type="evidence" value="ECO:0007669"/>
    <property type="project" value="UniProtKB-SubCell"/>
</dbReference>
<dbReference type="eggNOG" id="ENOG5031891">
    <property type="taxonomic scope" value="Bacteria"/>
</dbReference>
<protein>
    <submittedName>
        <fullName evidence="7">Uncharacterized membrane protein, ATP synthase I</fullName>
    </submittedName>
</protein>
<reference evidence="7 8" key="1">
    <citation type="journal article" date="2012" name="Environ. Microbiol.">
        <title>The genome sequence of Desulfatibacillum alkenivorans AK-01: a blueprint for anaerobic alkane oxidation.</title>
        <authorList>
            <person name="Callaghan A.V."/>
            <person name="Morris B.E."/>
            <person name="Pereira I.A."/>
            <person name="McInerney M.J."/>
            <person name="Austin R.N."/>
            <person name="Groves J.T."/>
            <person name="Kukor J.J."/>
            <person name="Suflita J.M."/>
            <person name="Young L.Y."/>
            <person name="Zylstra G.J."/>
            <person name="Wawrik B."/>
        </authorList>
    </citation>
    <scope>NUCLEOTIDE SEQUENCE [LARGE SCALE GENOMIC DNA]</scope>
    <source>
        <strain evidence="7 8">AK-01</strain>
    </source>
</reference>
<evidence type="ECO:0000256" key="6">
    <source>
        <dbReference type="SAM" id="Phobius"/>
    </source>
</evidence>
<feature type="transmembrane region" description="Helical" evidence="6">
    <location>
        <begin position="68"/>
        <end position="88"/>
    </location>
</feature>
<dbReference type="AlphaFoldDB" id="B8FMF0"/>
<name>B8FMF0_DESAL</name>
<dbReference type="RefSeq" id="WP_015949034.1">
    <property type="nucleotide sequence ID" value="NC_011768.1"/>
</dbReference>
<organism evidence="7 8">
    <name type="scientific">Desulfatibacillum aliphaticivorans</name>
    <dbReference type="NCBI Taxonomy" id="218208"/>
    <lineage>
        <taxon>Bacteria</taxon>
        <taxon>Pseudomonadati</taxon>
        <taxon>Thermodesulfobacteriota</taxon>
        <taxon>Desulfobacteria</taxon>
        <taxon>Desulfobacterales</taxon>
        <taxon>Desulfatibacillaceae</taxon>
        <taxon>Desulfatibacillum</taxon>
    </lineage>
</organism>
<keyword evidence="5 6" id="KW-0472">Membrane</keyword>
<comment type="subcellular location">
    <subcellularLocation>
        <location evidence="1">Cell membrane</location>
        <topology evidence="1">Multi-pass membrane protein</topology>
    </subcellularLocation>
</comment>
<dbReference type="Proteomes" id="UP000000739">
    <property type="component" value="Chromosome"/>
</dbReference>
<accession>B8FMF0</accession>
<dbReference type="InterPro" id="IPR005598">
    <property type="entry name" value="ATP_synth_I"/>
</dbReference>
<dbReference type="HOGENOM" id="CLU_2117074_0_0_7"/>
<sequence>MEQVNELRRRYCPRALALAVMAGAILIVLDMKPIGKGIILGTLFSILNFLIMSQALPMAVVQGRKGSMLRSLGSVLVRFVLMAGALFAGAKYDAYNFFAVAGGLFAVQLVILADHLLKALRRQI</sequence>
<feature type="transmembrane region" description="Helical" evidence="6">
    <location>
        <begin position="37"/>
        <end position="56"/>
    </location>
</feature>
<dbReference type="Pfam" id="PF03899">
    <property type="entry name" value="ATP-synt_I"/>
    <property type="match status" value="1"/>
</dbReference>
<evidence type="ECO:0000313" key="7">
    <source>
        <dbReference type="EMBL" id="ACL05988.1"/>
    </source>
</evidence>
<keyword evidence="4 6" id="KW-1133">Transmembrane helix</keyword>
<evidence type="ECO:0000256" key="2">
    <source>
        <dbReference type="ARBA" id="ARBA00022475"/>
    </source>
</evidence>
<keyword evidence="8" id="KW-1185">Reference proteome</keyword>
<dbReference type="EMBL" id="CP001322">
    <property type="protein sequence ID" value="ACL05988.1"/>
    <property type="molecule type" value="Genomic_DNA"/>
</dbReference>
<feature type="transmembrane region" description="Helical" evidence="6">
    <location>
        <begin position="12"/>
        <end position="31"/>
    </location>
</feature>